<dbReference type="InterPro" id="IPR007330">
    <property type="entry name" value="MIT_dom"/>
</dbReference>
<dbReference type="SMART" id="SM00720">
    <property type="entry name" value="calpain_III"/>
    <property type="match status" value="1"/>
</dbReference>
<protein>
    <submittedName>
        <fullName evidence="9">Calpain catalytic domain-containing protein</fullName>
    </submittedName>
</protein>
<dbReference type="SUPFAM" id="SSF54001">
    <property type="entry name" value="Cysteine proteinases"/>
    <property type="match status" value="1"/>
</dbReference>
<dbReference type="Pfam" id="PF01067">
    <property type="entry name" value="Calpain_III"/>
    <property type="match status" value="1"/>
</dbReference>
<evidence type="ECO:0000256" key="5">
    <source>
        <dbReference type="PIRSR" id="PIRSR622684-1"/>
    </source>
</evidence>
<keyword evidence="2 6" id="KW-0645">Protease</keyword>
<evidence type="ECO:0000256" key="6">
    <source>
        <dbReference type="PROSITE-ProRule" id="PRU00239"/>
    </source>
</evidence>
<evidence type="ECO:0000256" key="3">
    <source>
        <dbReference type="ARBA" id="ARBA00022801"/>
    </source>
</evidence>
<keyword evidence="3 6" id="KW-0378">Hydrolase</keyword>
<feature type="active site" evidence="5 6">
    <location>
        <position position="448"/>
    </location>
</feature>
<dbReference type="GO" id="GO:0006508">
    <property type="term" value="P:proteolysis"/>
    <property type="evidence" value="ECO:0007669"/>
    <property type="project" value="UniProtKB-KW"/>
</dbReference>
<evidence type="ECO:0000256" key="4">
    <source>
        <dbReference type="ARBA" id="ARBA00022807"/>
    </source>
</evidence>
<reference evidence="9" key="1">
    <citation type="submission" date="2022-11" db="UniProtKB">
        <authorList>
            <consortium name="WormBaseParasite"/>
        </authorList>
    </citation>
    <scope>IDENTIFICATION</scope>
</reference>
<dbReference type="SUPFAM" id="SSF49758">
    <property type="entry name" value="Calpain large subunit, middle domain (domain III)"/>
    <property type="match status" value="2"/>
</dbReference>
<dbReference type="PANTHER" id="PTHR46143:SF1">
    <property type="entry name" value="CALPAIN-7"/>
    <property type="match status" value="1"/>
</dbReference>
<sequence length="804" mass="92062">MEGANYYAEQAVAYDRVGQYDAAIYFYTEAARQIYGSHPENLPESLRQVAEKYENRAQLLQYQRSQMVSSQTKSDSQINEERAEFLLNQALDNDEAKKFKEALTLYMEAVEFCLKCCDLSESEERKAKFRELATRALDRGEAIKRILNQIVDLPNVPTEELSNLQLLPAGNASTSEGKIETPNNKRKSRPVESYDEFELKVLACTTRINGISYVPFLEYDLNERFGYPVPFSDKHSLLQLSAKQKSKLKAWMRPDEFMSEPKVIDNIDSGTIKQTIISDCSFVASLAVSARYEKRHGTRLVTKIIYPQNRHGEPIYNPCGKYMIKFHLNGVYRKVIIDDRLPIGQHGELLCSYSKNKNELWVALLEKAYMKVMGGYDFPGSNSNIDLHALTGWIPERIAIRPNSSEFDASKVFEKLFTRFHQGHCLITLATGKISTAEQERTGLVDAHAYAVLDLRKFKDKRLLLVKNPWTHLRWKGRFSEKDLTSWTPEMRKALDYDPTSAQQFDDGVFWIDYESVCAFFDVFYVNWNPSLFPFTYALHSAWSAGVGPVKDLYTISENPQYYLEVNNKHDSASVWILLTRHITDKEDFADNKEYITILIYKSGKKVYLPFDPKPLFDGARINSPHYLCQFVIKDPGIQRYTLVVAQYEKSTTIYYTLRVYSSSEFKCGKIKVSYKFKKVETGKWEGKSAGGCGNGSSRETYKNNPIYHISLTDGSDDNDLLIDLRGPKQYSVGFEIFQVSSYRGRKIENRDSGSFRPGCTVLQMDSLPGGVYAIRPMTFLPGQEGPFILKVEASCDFTLKRVQ</sequence>
<dbReference type="Gene3D" id="3.90.70.10">
    <property type="entry name" value="Cysteine proteinases"/>
    <property type="match status" value="1"/>
</dbReference>
<comment type="similarity">
    <text evidence="1">Belongs to the peptidase C2 family.</text>
</comment>
<dbReference type="InterPro" id="IPR001300">
    <property type="entry name" value="Peptidase_C2_calpain_cat"/>
</dbReference>
<feature type="domain" description="Calpain catalytic" evidence="7">
    <location>
        <begin position="251"/>
        <end position="530"/>
    </location>
</feature>
<dbReference type="SUPFAM" id="SSF116846">
    <property type="entry name" value="MIT domain"/>
    <property type="match status" value="2"/>
</dbReference>
<feature type="active site" evidence="5 6">
    <location>
        <position position="280"/>
    </location>
</feature>
<dbReference type="InterPro" id="IPR051297">
    <property type="entry name" value="PalB/RIM13"/>
</dbReference>
<keyword evidence="4 6" id="KW-0788">Thiol protease</keyword>
<dbReference type="Proteomes" id="UP000887540">
    <property type="component" value="Unplaced"/>
</dbReference>
<dbReference type="InterPro" id="IPR036181">
    <property type="entry name" value="MIT_dom_sf"/>
</dbReference>
<feature type="active site" evidence="5 6">
    <location>
        <position position="468"/>
    </location>
</feature>
<dbReference type="CDD" id="cd00044">
    <property type="entry name" value="CysPc"/>
    <property type="match status" value="1"/>
</dbReference>
<dbReference type="Gene3D" id="2.60.120.380">
    <property type="match status" value="2"/>
</dbReference>
<keyword evidence="8" id="KW-1185">Reference proteome</keyword>
<dbReference type="Gene3D" id="1.20.58.80">
    <property type="entry name" value="Phosphotransferase system, lactose/cellobiose-type IIA subunit"/>
    <property type="match status" value="2"/>
</dbReference>
<name>A0A914E2C8_9BILA</name>
<dbReference type="InterPro" id="IPR022682">
    <property type="entry name" value="Calpain_domain_III"/>
</dbReference>
<dbReference type="SMART" id="SM00745">
    <property type="entry name" value="MIT"/>
    <property type="match status" value="2"/>
</dbReference>
<accession>A0A914E2C8</accession>
<dbReference type="PANTHER" id="PTHR46143">
    <property type="entry name" value="CALPAIN-7"/>
    <property type="match status" value="1"/>
</dbReference>
<dbReference type="WBParaSite" id="ACRNAN_scaffold512.g21583.t1">
    <property type="protein sequence ID" value="ACRNAN_scaffold512.g21583.t1"/>
    <property type="gene ID" value="ACRNAN_scaffold512.g21583"/>
</dbReference>
<dbReference type="InterPro" id="IPR022683">
    <property type="entry name" value="Calpain_III"/>
</dbReference>
<evidence type="ECO:0000259" key="7">
    <source>
        <dbReference type="PROSITE" id="PS50203"/>
    </source>
</evidence>
<evidence type="ECO:0000313" key="9">
    <source>
        <dbReference type="WBParaSite" id="ACRNAN_scaffold512.g21583.t1"/>
    </source>
</evidence>
<evidence type="ECO:0000256" key="1">
    <source>
        <dbReference type="ARBA" id="ARBA00007623"/>
    </source>
</evidence>
<dbReference type="GO" id="GO:0004198">
    <property type="term" value="F:calcium-dependent cysteine-type endopeptidase activity"/>
    <property type="evidence" value="ECO:0007669"/>
    <property type="project" value="InterPro"/>
</dbReference>
<dbReference type="SMART" id="SM00230">
    <property type="entry name" value="CysPc"/>
    <property type="match status" value="1"/>
</dbReference>
<dbReference type="InterPro" id="IPR038765">
    <property type="entry name" value="Papain-like_cys_pep_sf"/>
</dbReference>
<dbReference type="Pfam" id="PF04212">
    <property type="entry name" value="MIT"/>
    <property type="match status" value="1"/>
</dbReference>
<dbReference type="PRINTS" id="PR00704">
    <property type="entry name" value="CALPAIN"/>
</dbReference>
<evidence type="ECO:0000313" key="8">
    <source>
        <dbReference type="Proteomes" id="UP000887540"/>
    </source>
</evidence>
<proteinExistence type="inferred from homology"/>
<organism evidence="8 9">
    <name type="scientific">Acrobeloides nanus</name>
    <dbReference type="NCBI Taxonomy" id="290746"/>
    <lineage>
        <taxon>Eukaryota</taxon>
        <taxon>Metazoa</taxon>
        <taxon>Ecdysozoa</taxon>
        <taxon>Nematoda</taxon>
        <taxon>Chromadorea</taxon>
        <taxon>Rhabditida</taxon>
        <taxon>Tylenchina</taxon>
        <taxon>Cephalobomorpha</taxon>
        <taxon>Cephaloboidea</taxon>
        <taxon>Cephalobidae</taxon>
        <taxon>Acrobeloides</taxon>
    </lineage>
</organism>
<evidence type="ECO:0000256" key="2">
    <source>
        <dbReference type="ARBA" id="ARBA00022670"/>
    </source>
</evidence>
<dbReference type="InterPro" id="IPR022684">
    <property type="entry name" value="Calpain_cysteine_protease"/>
</dbReference>
<dbReference type="AlphaFoldDB" id="A0A914E2C8"/>
<dbReference type="Pfam" id="PF00648">
    <property type="entry name" value="Peptidase_C2"/>
    <property type="match status" value="1"/>
</dbReference>
<dbReference type="InterPro" id="IPR036213">
    <property type="entry name" value="Calpain_III_sf"/>
</dbReference>
<dbReference type="PROSITE" id="PS50203">
    <property type="entry name" value="CALPAIN_CAT"/>
    <property type="match status" value="1"/>
</dbReference>